<feature type="domain" description="Heterokaryon incompatibility" evidence="1">
    <location>
        <begin position="113"/>
        <end position="206"/>
    </location>
</feature>
<dbReference type="PANTHER" id="PTHR24148">
    <property type="entry name" value="ANKYRIN REPEAT DOMAIN-CONTAINING PROTEIN 39 HOMOLOG-RELATED"/>
    <property type="match status" value="1"/>
</dbReference>
<sequence>MDLTTLLGLLLGLSILARHLAAFVSRFRCPVYVSIQIAVCRFLLRLITSTRSPHRYEPLHKAESEIRLFKVQSTATPLGSLFQSIASPLGAVMDFRLIKADLITTPIATAPPFAAVSYRWTVGDTVPILLNNRKFMVSRSIFQLLVSRASQSRAQDEPDTQFLWIDSICINQDDNQERSWQVAMMKDIYRSASHVIGWLGMDTPPITQPDRSNVDRNVKATLCNDFFSRTWIVQEVSLAKQLSLYTQHDHWSWDKVMEAFLAIWRRCNADPDLLSGDHILRAGRGLLNLVALDKFRTSLAADPDGLPLGALLLLSTEFHCTDPRNRIYGILGLATTVGRSSVVVDYSDRCSVVHVTCQAVRFTITEEGSWLPMELSGVGYTRRGSEVQRPEDDSKPSWIPDWEASHIRQTKIQIVKNTRQDFGGLPPKAEALASIRGPGRSLQLEGVIIDKVEHLITAPWNLPEAWESQDEESLAIFYGFLDQLDMSCELARGDRPCPGKIGDIHGPLLRALLQEADRFVDFIKSEEEELLQREIAREADREKQLRELRLTLEQLSRDARSGLVGNKGNVQRHDDLSWNLCNYVLKLEGYLPMILGRRLCVTREGSFANVPPFSKVGDVVCKFTGAPNAFVLRSWAPPTPVSGDGDDLYGQTYQCVGVCFKDPAVHEEPWGTDLRSEIIILV</sequence>
<evidence type="ECO:0000313" key="3">
    <source>
        <dbReference type="Proteomes" id="UP001390339"/>
    </source>
</evidence>
<dbReference type="InterPro" id="IPR010730">
    <property type="entry name" value="HET"/>
</dbReference>
<keyword evidence="3" id="KW-1185">Reference proteome</keyword>
<reference evidence="2 3" key="1">
    <citation type="journal article" date="2024" name="IMA Fungus">
        <title>Apiospora arundinis, a panoply of carbohydrate-active enzymes and secondary metabolites.</title>
        <authorList>
            <person name="Sorensen T."/>
            <person name="Petersen C."/>
            <person name="Muurmann A.T."/>
            <person name="Christiansen J.V."/>
            <person name="Brundto M.L."/>
            <person name="Overgaard C.K."/>
            <person name="Boysen A.T."/>
            <person name="Wollenberg R.D."/>
            <person name="Larsen T.O."/>
            <person name="Sorensen J.L."/>
            <person name="Nielsen K.L."/>
            <person name="Sondergaard T.E."/>
        </authorList>
    </citation>
    <scope>NUCLEOTIDE SEQUENCE [LARGE SCALE GENOMIC DNA]</scope>
    <source>
        <strain evidence="2 3">AAU 773</strain>
    </source>
</reference>
<dbReference type="Proteomes" id="UP001390339">
    <property type="component" value="Unassembled WGS sequence"/>
</dbReference>
<name>A0ABR2I8E2_9PEZI</name>
<accession>A0ABR2I8E2</accession>
<dbReference type="PANTHER" id="PTHR24148:SF73">
    <property type="entry name" value="HET DOMAIN PROTEIN (AFU_ORTHOLOGUE AFUA_8G01020)"/>
    <property type="match status" value="1"/>
</dbReference>
<protein>
    <submittedName>
        <fullName evidence="2">Heterokaryon incompatibility protein-domain-containing protein</fullName>
    </submittedName>
</protein>
<dbReference type="InterPro" id="IPR052895">
    <property type="entry name" value="HetReg/Transcr_Mod"/>
</dbReference>
<proteinExistence type="predicted"/>
<dbReference type="Pfam" id="PF06985">
    <property type="entry name" value="HET"/>
    <property type="match status" value="1"/>
</dbReference>
<evidence type="ECO:0000259" key="1">
    <source>
        <dbReference type="Pfam" id="PF06985"/>
    </source>
</evidence>
<gene>
    <name evidence="2" type="ORF">PGQ11_009965</name>
</gene>
<comment type="caution">
    <text evidence="2">The sequence shown here is derived from an EMBL/GenBank/DDBJ whole genome shotgun (WGS) entry which is preliminary data.</text>
</comment>
<evidence type="ECO:0000313" key="2">
    <source>
        <dbReference type="EMBL" id="KAK8859231.1"/>
    </source>
</evidence>
<organism evidence="2 3">
    <name type="scientific">Apiospora arundinis</name>
    <dbReference type="NCBI Taxonomy" id="335852"/>
    <lineage>
        <taxon>Eukaryota</taxon>
        <taxon>Fungi</taxon>
        <taxon>Dikarya</taxon>
        <taxon>Ascomycota</taxon>
        <taxon>Pezizomycotina</taxon>
        <taxon>Sordariomycetes</taxon>
        <taxon>Xylariomycetidae</taxon>
        <taxon>Amphisphaeriales</taxon>
        <taxon>Apiosporaceae</taxon>
        <taxon>Apiospora</taxon>
    </lineage>
</organism>
<dbReference type="EMBL" id="JAPCWZ010000006">
    <property type="protein sequence ID" value="KAK8859231.1"/>
    <property type="molecule type" value="Genomic_DNA"/>
</dbReference>